<reference evidence="3" key="1">
    <citation type="submission" date="2021-02" db="EMBL/GenBank/DDBJ databases">
        <title>FDA dAtabase for Regulatory Grade micrObial Sequences (FDA-ARGOS): Supporting development and validation of Infectious Disease Dx tests.</title>
        <authorList>
            <person name="Sproer C."/>
            <person name="Gronow S."/>
            <person name="Severitt S."/>
            <person name="Schroder I."/>
            <person name="Tallon L."/>
            <person name="Sadzewicz L."/>
            <person name="Zhao X."/>
            <person name="Boylan J."/>
            <person name="Ott S."/>
            <person name="Bowen H."/>
            <person name="Vavikolanu K."/>
            <person name="Mehta A."/>
            <person name="Aluvathingal J."/>
            <person name="Nadendla S."/>
            <person name="Lowell S."/>
            <person name="Myers T."/>
            <person name="Yan Y."/>
            <person name="Sichtig H."/>
        </authorList>
    </citation>
    <scope>NUCLEOTIDE SEQUENCE</scope>
    <source>
        <strain evidence="3">FDAARGOS_1191</strain>
    </source>
</reference>
<evidence type="ECO:0000256" key="2">
    <source>
        <dbReference type="SAM" id="SignalP"/>
    </source>
</evidence>
<gene>
    <name evidence="3" type="ORF">I6J21_12110</name>
</gene>
<evidence type="ECO:0000256" key="1">
    <source>
        <dbReference type="SAM" id="Phobius"/>
    </source>
</evidence>
<sequence>MLWSFRADGLPLTIMKLLAALATAALALSGPTAYAVEESTPLALDGSISLALDGPLNGPVEIYDDYDLIPYNQEWVITQLTYDIQFPEEVKRLAYVVFMDNESDLSRTIATTYPAELLSEDGKQFAPGTLIIAIGVNPKSKGIYCSPEVCEALGLNDSSHLAGARSAMDVHTSQNRYDRALLDAARAAADPEAAKDHVPMWLKISMGWFIAMCVIAALWGVTRLLRNRQHSTAADIRWLKKNVPSIALGFKQVDLQAEALRSPLASTQLHKQWDSISKEMKEIASLVGALPDPKELGKTENRDTMEQGVSVMRNNVEGFQTACSNIEYLYALENGDPNARENELTWLSRDMRHTRSATRDDALTLLIEGAQNLAPADPDFIHALCDLYTEYIPFTDQLMSIKNLDKRRLPAVWDFDWHPCYSFCELQTFESLH</sequence>
<feature type="signal peptide" evidence="2">
    <location>
        <begin position="1"/>
        <end position="35"/>
    </location>
</feature>
<organism evidence="3 4">
    <name type="scientific">Corynebacterium glucuronolyticum</name>
    <dbReference type="NCBI Taxonomy" id="39791"/>
    <lineage>
        <taxon>Bacteria</taxon>
        <taxon>Bacillati</taxon>
        <taxon>Actinomycetota</taxon>
        <taxon>Actinomycetes</taxon>
        <taxon>Mycobacteriales</taxon>
        <taxon>Corynebacteriaceae</taxon>
        <taxon>Corynebacterium</taxon>
    </lineage>
</organism>
<dbReference type="AlphaFoldDB" id="A0AAX1LCG9"/>
<name>A0AAX1LCG9_9CORY</name>
<keyword evidence="2" id="KW-0732">Signal</keyword>
<keyword evidence="1" id="KW-0812">Transmembrane</keyword>
<feature type="transmembrane region" description="Helical" evidence="1">
    <location>
        <begin position="200"/>
        <end position="221"/>
    </location>
</feature>
<feature type="chain" id="PRO_5043331778" description="DUF5129 domain-containing protein" evidence="2">
    <location>
        <begin position="36"/>
        <end position="433"/>
    </location>
</feature>
<evidence type="ECO:0008006" key="5">
    <source>
        <dbReference type="Google" id="ProtNLM"/>
    </source>
</evidence>
<dbReference type="Proteomes" id="UP000617681">
    <property type="component" value="Chromosome"/>
</dbReference>
<dbReference type="EMBL" id="CP069534">
    <property type="protein sequence ID" value="QRP71948.1"/>
    <property type="molecule type" value="Genomic_DNA"/>
</dbReference>
<keyword evidence="1" id="KW-1133">Transmembrane helix</keyword>
<keyword evidence="1" id="KW-0472">Membrane</keyword>
<accession>A0AAX1LCG9</accession>
<evidence type="ECO:0000313" key="4">
    <source>
        <dbReference type="Proteomes" id="UP000617681"/>
    </source>
</evidence>
<proteinExistence type="predicted"/>
<evidence type="ECO:0000313" key="3">
    <source>
        <dbReference type="EMBL" id="QRP71948.1"/>
    </source>
</evidence>
<protein>
    <recommendedName>
        <fullName evidence="5">DUF5129 domain-containing protein</fullName>
    </recommendedName>
</protein>